<evidence type="ECO:0000313" key="1">
    <source>
        <dbReference type="EMBL" id="KKL71867.1"/>
    </source>
</evidence>
<proteinExistence type="predicted"/>
<sequence>MKLVNEMKNDFPFTDGVENNLNIMRLKGYYSAAVDPYIANALRDWFRKGFGEMENRSST</sequence>
<accession>A0A0F9H9N8</accession>
<organism evidence="1">
    <name type="scientific">marine sediment metagenome</name>
    <dbReference type="NCBI Taxonomy" id="412755"/>
    <lineage>
        <taxon>unclassified sequences</taxon>
        <taxon>metagenomes</taxon>
        <taxon>ecological metagenomes</taxon>
    </lineage>
</organism>
<reference evidence="1" key="1">
    <citation type="journal article" date="2015" name="Nature">
        <title>Complex archaea that bridge the gap between prokaryotes and eukaryotes.</title>
        <authorList>
            <person name="Spang A."/>
            <person name="Saw J.H."/>
            <person name="Jorgensen S.L."/>
            <person name="Zaremba-Niedzwiedzka K."/>
            <person name="Martijn J."/>
            <person name="Lind A.E."/>
            <person name="van Eijk R."/>
            <person name="Schleper C."/>
            <person name="Guy L."/>
            <person name="Ettema T.J."/>
        </authorList>
    </citation>
    <scope>NUCLEOTIDE SEQUENCE</scope>
</reference>
<protein>
    <submittedName>
        <fullName evidence="1">Uncharacterized protein</fullName>
    </submittedName>
</protein>
<gene>
    <name evidence="1" type="ORF">LCGC14_2090610</name>
</gene>
<name>A0A0F9H9N8_9ZZZZ</name>
<comment type="caution">
    <text evidence="1">The sequence shown here is derived from an EMBL/GenBank/DDBJ whole genome shotgun (WGS) entry which is preliminary data.</text>
</comment>
<dbReference type="EMBL" id="LAZR01025454">
    <property type="protein sequence ID" value="KKL71867.1"/>
    <property type="molecule type" value="Genomic_DNA"/>
</dbReference>
<dbReference type="AlphaFoldDB" id="A0A0F9H9N8"/>